<dbReference type="EMBL" id="CP002116">
    <property type="protein sequence ID" value="ADK81075.1"/>
    <property type="molecule type" value="Genomic_DNA"/>
</dbReference>
<dbReference type="Pfam" id="PF00395">
    <property type="entry name" value="SLH"/>
    <property type="match status" value="2"/>
</dbReference>
<proteinExistence type="predicted"/>
<feature type="region of interest" description="Disordered" evidence="1">
    <location>
        <begin position="258"/>
        <end position="286"/>
    </location>
</feature>
<reference evidence="3 4" key="1">
    <citation type="journal article" date="2010" name="Stand. Genomic Sci.">
        <title>Complete genome sequence of Spirochaeta smaragdinae type strain (SEBR 4228).</title>
        <authorList>
            <person name="Mavromatis K."/>
            <person name="Yasawong M."/>
            <person name="Chertkov O."/>
            <person name="Lapidus A."/>
            <person name="Lucas S."/>
            <person name="Nolan M."/>
            <person name="Del Rio T.G."/>
            <person name="Tice H."/>
            <person name="Cheng J.F."/>
            <person name="Pitluck S."/>
            <person name="Liolios K."/>
            <person name="Ivanova N."/>
            <person name="Tapia R."/>
            <person name="Han C."/>
            <person name="Bruce D."/>
            <person name="Goodwin L."/>
            <person name="Pati A."/>
            <person name="Chen A."/>
            <person name="Palaniappan K."/>
            <person name="Land M."/>
            <person name="Hauser L."/>
            <person name="Chang Y.J."/>
            <person name="Jeffries C.D."/>
            <person name="Detter J.C."/>
            <person name="Rohde M."/>
            <person name="Brambilla E."/>
            <person name="Spring S."/>
            <person name="Goker M."/>
            <person name="Sikorski J."/>
            <person name="Woyke T."/>
            <person name="Bristow J."/>
            <person name="Eisen J.A."/>
            <person name="Markowitz V."/>
            <person name="Hugenholtz P."/>
            <person name="Klenk H.P."/>
            <person name="Kyrpides N.C."/>
        </authorList>
    </citation>
    <scope>NUCLEOTIDE SEQUENCE [LARGE SCALE GENOMIC DNA]</scope>
    <source>
        <strain evidence="4">DSM 11293 / JCM 15392 / SEBR 4228</strain>
    </source>
</reference>
<evidence type="ECO:0000313" key="3">
    <source>
        <dbReference type="EMBL" id="ADK81075.1"/>
    </source>
</evidence>
<feature type="region of interest" description="Disordered" evidence="1">
    <location>
        <begin position="38"/>
        <end position="64"/>
    </location>
</feature>
<dbReference type="Proteomes" id="UP000002318">
    <property type="component" value="Chromosome"/>
</dbReference>
<evidence type="ECO:0000313" key="4">
    <source>
        <dbReference type="Proteomes" id="UP000002318"/>
    </source>
</evidence>
<dbReference type="PROSITE" id="PS51272">
    <property type="entry name" value="SLH"/>
    <property type="match status" value="2"/>
</dbReference>
<protein>
    <submittedName>
        <fullName evidence="3">S-layer domain protein</fullName>
    </submittedName>
</protein>
<dbReference type="eggNOG" id="COG5492">
    <property type="taxonomic scope" value="Bacteria"/>
</dbReference>
<gene>
    <name evidence="3" type="ordered locus">Spirs_1950</name>
</gene>
<evidence type="ECO:0000259" key="2">
    <source>
        <dbReference type="PROSITE" id="PS51272"/>
    </source>
</evidence>
<dbReference type="HOGENOM" id="CLU_972891_0_0_12"/>
<feature type="domain" description="SLH" evidence="2">
    <location>
        <begin position="201"/>
        <end position="264"/>
    </location>
</feature>
<dbReference type="AlphaFoldDB" id="E1R1D4"/>
<evidence type="ECO:0000256" key="1">
    <source>
        <dbReference type="SAM" id="MobiDB-lite"/>
    </source>
</evidence>
<sequence length="286" mass="30920">MLIPIKKKRLVKLSLETGLMFFTLIALIVSCSHTERSRPVTMEGGPGGGPQGGPGGPPPQGVPHETVMVAQTLPEQVSSQYFSDLDARTASINAYVDYLYEKGILVGYATSYYPDQVLTRADLAVMLDAKFKYDGTAPGYTDVGKDTYYYQATMQGKAVGAFEDVDRFYPDKAVTREQAAVWIYLSERLNGMPKELVTKNVSKFGDSDDISKNAREAVATVVKLGILKADDAGNFNPNGIFTRAEIAPIMYRILCLGGSPRQDGPGPGRQGGPRDSGEPGQGPIPR</sequence>
<accession>E1R1D4</accession>
<dbReference type="KEGG" id="ssm:Spirs_1950"/>
<feature type="domain" description="SLH" evidence="2">
    <location>
        <begin position="79"/>
        <end position="141"/>
    </location>
</feature>
<dbReference type="InterPro" id="IPR001119">
    <property type="entry name" value="SLH_dom"/>
</dbReference>
<dbReference type="STRING" id="573413.Spirs_1950"/>
<name>E1R1D4_SEDSS</name>
<organism evidence="3 4">
    <name type="scientific">Sediminispirochaeta smaragdinae (strain DSM 11293 / JCM 15392 / SEBR 4228)</name>
    <name type="common">Spirochaeta smaragdinae</name>
    <dbReference type="NCBI Taxonomy" id="573413"/>
    <lineage>
        <taxon>Bacteria</taxon>
        <taxon>Pseudomonadati</taxon>
        <taxon>Spirochaetota</taxon>
        <taxon>Spirochaetia</taxon>
        <taxon>Spirochaetales</taxon>
        <taxon>Spirochaetaceae</taxon>
        <taxon>Sediminispirochaeta</taxon>
    </lineage>
</organism>
<feature type="compositionally biased region" description="Gly residues" evidence="1">
    <location>
        <begin position="44"/>
        <end position="54"/>
    </location>
</feature>
<keyword evidence="4" id="KW-1185">Reference proteome</keyword>
<dbReference type="PROSITE" id="PS51257">
    <property type="entry name" value="PROKAR_LIPOPROTEIN"/>
    <property type="match status" value="1"/>
</dbReference>